<evidence type="ECO:0000256" key="2">
    <source>
        <dbReference type="ARBA" id="ARBA00022525"/>
    </source>
</evidence>
<proteinExistence type="predicted"/>
<name>A0A087D8I5_9BIFI</name>
<dbReference type="RefSeq" id="WP_033891589.1">
    <property type="nucleotide sequence ID" value="NZ_JDUT01000007.1"/>
</dbReference>
<evidence type="ECO:0000256" key="3">
    <source>
        <dbReference type="ARBA" id="ARBA00022729"/>
    </source>
</evidence>
<dbReference type="InterPro" id="IPR019931">
    <property type="entry name" value="LPXTG_anchor"/>
</dbReference>
<feature type="signal peptide" evidence="6">
    <location>
        <begin position="1"/>
        <end position="29"/>
    </location>
</feature>
<dbReference type="Gene3D" id="2.60.40.740">
    <property type="match status" value="1"/>
</dbReference>
<evidence type="ECO:0000259" key="7">
    <source>
        <dbReference type="Pfam" id="PF00746"/>
    </source>
</evidence>
<evidence type="ECO:0000259" key="8">
    <source>
        <dbReference type="Pfam" id="PF17802"/>
    </source>
</evidence>
<evidence type="ECO:0000256" key="6">
    <source>
        <dbReference type="SAM" id="SignalP"/>
    </source>
</evidence>
<dbReference type="EMBL" id="JGZN01000013">
    <property type="protein sequence ID" value="KFI91835.1"/>
    <property type="molecule type" value="Genomic_DNA"/>
</dbReference>
<keyword evidence="4" id="KW-0572">Peptidoglycan-anchor</keyword>
<dbReference type="Pfam" id="PF00746">
    <property type="entry name" value="Gram_pos_anchor"/>
    <property type="match status" value="1"/>
</dbReference>
<keyword evidence="5" id="KW-1133">Transmembrane helix</keyword>
<dbReference type="NCBIfam" id="TIGR04226">
    <property type="entry name" value="RrgB_K2N_iso_D2"/>
    <property type="match status" value="1"/>
</dbReference>
<gene>
    <name evidence="9" type="ORF">BISA_1123</name>
</gene>
<evidence type="ECO:0000313" key="9">
    <source>
        <dbReference type="EMBL" id="KFI91835.1"/>
    </source>
</evidence>
<feature type="transmembrane region" description="Helical" evidence="5">
    <location>
        <begin position="490"/>
        <end position="515"/>
    </location>
</feature>
<keyword evidence="2" id="KW-0964">Secreted</keyword>
<keyword evidence="1" id="KW-0134">Cell wall</keyword>
<dbReference type="OrthoDB" id="3240140at2"/>
<keyword evidence="5" id="KW-0472">Membrane</keyword>
<dbReference type="AlphaFoldDB" id="A0A087D8I5"/>
<evidence type="ECO:0000256" key="5">
    <source>
        <dbReference type="SAM" id="Phobius"/>
    </source>
</evidence>
<keyword evidence="3 6" id="KW-0732">Signal</keyword>
<evidence type="ECO:0000256" key="1">
    <source>
        <dbReference type="ARBA" id="ARBA00022512"/>
    </source>
</evidence>
<accession>A0A087D8I5</accession>
<dbReference type="Gene3D" id="2.60.40.10">
    <property type="entry name" value="Immunoglobulins"/>
    <property type="match status" value="1"/>
</dbReference>
<dbReference type="InterPro" id="IPR041033">
    <property type="entry name" value="SpaA_PFL_dom_1"/>
</dbReference>
<protein>
    <submittedName>
        <fullName evidence="9">Cell surface protein fimafimbrial subunit</fullName>
    </submittedName>
</protein>
<evidence type="ECO:0000313" key="10">
    <source>
        <dbReference type="Proteomes" id="UP000029066"/>
    </source>
</evidence>
<keyword evidence="5" id="KW-0812">Transmembrane</keyword>
<sequence length="526" mass="54665">MKMRKLFAGVAAMATLLGGIAFGTTTANAADDATATASITVHNAQKDHTYTAYKFATFTKADVVDGTTYLDVTTDEGWNDTLKAAVEAAGLQPGAEYANNYAAYVATLTPAQLRSFVDKLNVTGKTSAAAQAGTEDGADLKLENLAEGWYFVTDSDGKTAVVSSTLAGDAANVKLNTPDGQRDITAVGAFNSKGNNYATTAPTKTSDKDDLKGVGDGTVNVGEKVTYTVEATIPADANAYDTYAYKFTDYPGSGLYVNLGAEEDTSVPPYTYYPANVKVYIADENGNYDETKPVEATVAPETFVSGNDNQSASFTATVANVKGFAGRKIKMVYAATVVATKDGNVYNWASVTPGTRAESEKVQNLLKNYGFSFTKTDADGKALDGAEFTVTNAAGQSIDKNGMVATTVFTGTNGVFSLSGLKAGTYTVEETKAPTGYLSTAKAKFTVTIAKDGTVSYAESEGAALNLGLVTGETSDIKVKNVKSITQLPLTGAAGTALFVVVAALIAGAGVTVFAKSRSTKHALEA</sequence>
<dbReference type="InterPro" id="IPR013783">
    <property type="entry name" value="Ig-like_fold"/>
</dbReference>
<dbReference type="SUPFAM" id="SSF49478">
    <property type="entry name" value="Cna protein B-type domain"/>
    <property type="match status" value="1"/>
</dbReference>
<feature type="domain" description="SpaA-like prealbumin fold" evidence="8">
    <location>
        <begin position="371"/>
        <end position="456"/>
    </location>
</feature>
<dbReference type="Pfam" id="PF17802">
    <property type="entry name" value="SpaA"/>
    <property type="match status" value="1"/>
</dbReference>
<organism evidence="9 10">
    <name type="scientific">Bifidobacterium saguini DSM 23967</name>
    <dbReference type="NCBI Taxonomy" id="1437607"/>
    <lineage>
        <taxon>Bacteria</taxon>
        <taxon>Bacillati</taxon>
        <taxon>Actinomycetota</taxon>
        <taxon>Actinomycetes</taxon>
        <taxon>Bifidobacteriales</taxon>
        <taxon>Bifidobacteriaceae</taxon>
        <taxon>Bifidobacterium</taxon>
    </lineage>
</organism>
<dbReference type="STRING" id="1437607.BISA_1123"/>
<dbReference type="GO" id="GO:0005975">
    <property type="term" value="P:carbohydrate metabolic process"/>
    <property type="evidence" value="ECO:0007669"/>
    <property type="project" value="UniProtKB-ARBA"/>
</dbReference>
<feature type="chain" id="PRO_5001819891" evidence="6">
    <location>
        <begin position="30"/>
        <end position="526"/>
    </location>
</feature>
<feature type="domain" description="Gram-positive cocci surface proteins LPxTG" evidence="7">
    <location>
        <begin position="483"/>
        <end position="518"/>
    </location>
</feature>
<reference evidence="9 10" key="1">
    <citation type="submission" date="2014-03" db="EMBL/GenBank/DDBJ databases">
        <title>Genomics of Bifidobacteria.</title>
        <authorList>
            <person name="Ventura M."/>
            <person name="Milani C."/>
            <person name="Lugli G.A."/>
        </authorList>
    </citation>
    <scope>NUCLEOTIDE SEQUENCE [LARGE SCALE GENOMIC DNA]</scope>
    <source>
        <strain evidence="9 10">DSM 23967</strain>
    </source>
</reference>
<dbReference type="Proteomes" id="UP000029066">
    <property type="component" value="Unassembled WGS sequence"/>
</dbReference>
<comment type="caution">
    <text evidence="9">The sequence shown here is derived from an EMBL/GenBank/DDBJ whole genome shotgun (WGS) entry which is preliminary data.</text>
</comment>
<dbReference type="InterPro" id="IPR026466">
    <property type="entry name" value="Fim_isopep_form_D2_dom"/>
</dbReference>
<evidence type="ECO:0000256" key="4">
    <source>
        <dbReference type="ARBA" id="ARBA00023088"/>
    </source>
</evidence>